<dbReference type="SMART" id="SM00869">
    <property type="entry name" value="Autotransporter"/>
    <property type="match status" value="1"/>
</dbReference>
<dbReference type="PANTHER" id="PTHR35037:SF3">
    <property type="entry name" value="C-TERMINAL REGION OF AIDA-LIKE PROTEIN"/>
    <property type="match status" value="1"/>
</dbReference>
<feature type="chain" id="PRO_5004792212" description="Autotransporter domain-containing protein" evidence="1">
    <location>
        <begin position="23"/>
        <end position="331"/>
    </location>
</feature>
<feature type="domain" description="Autotransporter" evidence="2">
    <location>
        <begin position="68"/>
        <end position="331"/>
    </location>
</feature>
<dbReference type="PATRIC" id="fig|1441930.4.peg.2076"/>
<dbReference type="NCBIfam" id="TIGR01414">
    <property type="entry name" value="autotrans_barl"/>
    <property type="match status" value="1"/>
</dbReference>
<dbReference type="InterPro" id="IPR051551">
    <property type="entry name" value="Autotransporter_adhesion"/>
</dbReference>
<dbReference type="SUPFAM" id="SSF103515">
    <property type="entry name" value="Autotransporter"/>
    <property type="match status" value="1"/>
</dbReference>
<dbReference type="eggNOG" id="COG3468">
    <property type="taxonomic scope" value="Bacteria"/>
</dbReference>
<keyword evidence="1" id="KW-0732">Signal</keyword>
<dbReference type="EMBL" id="CP007044">
    <property type="protein sequence ID" value="AHG22736.1"/>
    <property type="molecule type" value="Genomic_DNA"/>
</dbReference>
<reference evidence="3 4" key="1">
    <citation type="submission" date="2014-01" db="EMBL/GenBank/DDBJ databases">
        <title>Isolation of Serratia multitudinisentens RB-25 from Ex-Landfill site.</title>
        <authorList>
            <person name="Robson E.H.J."/>
        </authorList>
    </citation>
    <scope>NUCLEOTIDE SEQUENCE [LARGE SCALE GENOMIC DNA]</scope>
    <source>
        <strain evidence="3 4">RB-25</strain>
    </source>
</reference>
<dbReference type="Gene3D" id="2.40.128.130">
    <property type="entry name" value="Autotransporter beta-domain"/>
    <property type="match status" value="1"/>
</dbReference>
<dbReference type="HOGENOM" id="CLU_002551_5_1_6"/>
<dbReference type="GO" id="GO:0019867">
    <property type="term" value="C:outer membrane"/>
    <property type="evidence" value="ECO:0007669"/>
    <property type="project" value="InterPro"/>
</dbReference>
<accession>W0LG66</accession>
<dbReference type="STRING" id="1441930.Z042_10390"/>
<sequence>MTVTRTVLITASLYWAISPAFAYESSPSALADSALATDYSHRADVGAYLGNQIAARSLFLHTMHQRKVSPGSDQFWLRASGYRTKNLSAADDNLPIEMDRQVLQLGGDIYSLQNGGEEWTLGLMSGYGRADIQSTVNNMNLSSDGRVNGYSVGMYSTWYQDSQNHAGTYVDSWVQYSWFNNRVDREDYNSQNVSLSLESGYAFLPVPDWELIIEPQVQLIYNHFRTDDYRDATDSDAPDFTSRVGIRWYSNQDDNITAYLATNWWHNSGNNTLQFNQARVEADSLNNLFEAKLGIQTPTSSKFQLWMEGGATMGTNSYQDYGASLGLSYRW</sequence>
<evidence type="ECO:0000313" key="3">
    <source>
        <dbReference type="EMBL" id="AHG22736.1"/>
    </source>
</evidence>
<dbReference type="RefSeq" id="WP_024914382.1">
    <property type="nucleotide sequence ID" value="NZ_CP007044.2"/>
</dbReference>
<dbReference type="KEGG" id="sfo:Z042_10390"/>
<dbReference type="Pfam" id="PF03797">
    <property type="entry name" value="Autotransporter"/>
    <property type="match status" value="1"/>
</dbReference>
<name>W0LG66_9GAMM</name>
<dbReference type="InterPro" id="IPR006315">
    <property type="entry name" value="OM_autotransptr_brl_dom"/>
</dbReference>
<dbReference type="InterPro" id="IPR005546">
    <property type="entry name" value="Autotransporte_beta"/>
</dbReference>
<dbReference type="PANTHER" id="PTHR35037">
    <property type="entry name" value="C-TERMINAL REGION OF AIDA-LIKE PROTEIN"/>
    <property type="match status" value="1"/>
</dbReference>
<keyword evidence="4" id="KW-1185">Reference proteome</keyword>
<dbReference type="Proteomes" id="UP000019030">
    <property type="component" value="Chromosome"/>
</dbReference>
<evidence type="ECO:0000313" key="4">
    <source>
        <dbReference type="Proteomes" id="UP000019030"/>
    </source>
</evidence>
<reference evidence="3 4" key="2">
    <citation type="submission" date="2015-03" db="EMBL/GenBank/DDBJ databases">
        <authorList>
            <person name="Chan K.-G."/>
        </authorList>
    </citation>
    <scope>NUCLEOTIDE SEQUENCE [LARGE SCALE GENOMIC DNA]</scope>
    <source>
        <strain evidence="3 4">RB-25</strain>
    </source>
</reference>
<proteinExistence type="predicted"/>
<evidence type="ECO:0000256" key="1">
    <source>
        <dbReference type="SAM" id="SignalP"/>
    </source>
</evidence>
<dbReference type="OrthoDB" id="6462569at2"/>
<gene>
    <name evidence="3" type="ORF">Z042_10390</name>
</gene>
<dbReference type="PROSITE" id="PS51208">
    <property type="entry name" value="AUTOTRANSPORTER"/>
    <property type="match status" value="1"/>
</dbReference>
<dbReference type="AlphaFoldDB" id="W0LG66"/>
<protein>
    <recommendedName>
        <fullName evidence="2">Autotransporter domain-containing protein</fullName>
    </recommendedName>
</protein>
<feature type="signal peptide" evidence="1">
    <location>
        <begin position="1"/>
        <end position="22"/>
    </location>
</feature>
<dbReference type="InterPro" id="IPR036709">
    <property type="entry name" value="Autotransporte_beta_dom_sf"/>
</dbReference>
<evidence type="ECO:0000259" key="2">
    <source>
        <dbReference type="PROSITE" id="PS51208"/>
    </source>
</evidence>
<organism evidence="3 4">
    <name type="scientific">Chania multitudinisentens RB-25</name>
    <dbReference type="NCBI Taxonomy" id="1441930"/>
    <lineage>
        <taxon>Bacteria</taxon>
        <taxon>Pseudomonadati</taxon>
        <taxon>Pseudomonadota</taxon>
        <taxon>Gammaproteobacteria</taxon>
        <taxon>Enterobacterales</taxon>
        <taxon>Yersiniaceae</taxon>
        <taxon>Chania</taxon>
    </lineage>
</organism>